<dbReference type="AlphaFoldDB" id="A0ABD0SUH4"/>
<dbReference type="Proteomes" id="UP001549921">
    <property type="component" value="Unassembled WGS sequence"/>
</dbReference>
<reference evidence="1 2" key="1">
    <citation type="submission" date="2024-06" db="EMBL/GenBank/DDBJ databases">
        <title>A chromosome-level genome assembly of beet webworm, Loxostege sticticalis.</title>
        <authorList>
            <person name="Zhang Y."/>
        </authorList>
    </citation>
    <scope>NUCLEOTIDE SEQUENCE [LARGE SCALE GENOMIC DNA]</scope>
    <source>
        <strain evidence="1">AQ028</strain>
        <tissue evidence="1">Male pupae</tissue>
    </source>
</reference>
<gene>
    <name evidence="1" type="ORF">ABMA28_004172</name>
</gene>
<evidence type="ECO:0000313" key="1">
    <source>
        <dbReference type="EMBL" id="KAL0829398.1"/>
    </source>
</evidence>
<accession>A0ABD0SUH4</accession>
<name>A0ABD0SUH4_LOXSC</name>
<organism evidence="1 2">
    <name type="scientific">Loxostege sticticalis</name>
    <name type="common">Beet webworm moth</name>
    <dbReference type="NCBI Taxonomy" id="481309"/>
    <lineage>
        <taxon>Eukaryota</taxon>
        <taxon>Metazoa</taxon>
        <taxon>Ecdysozoa</taxon>
        <taxon>Arthropoda</taxon>
        <taxon>Hexapoda</taxon>
        <taxon>Insecta</taxon>
        <taxon>Pterygota</taxon>
        <taxon>Neoptera</taxon>
        <taxon>Endopterygota</taxon>
        <taxon>Lepidoptera</taxon>
        <taxon>Glossata</taxon>
        <taxon>Ditrysia</taxon>
        <taxon>Pyraloidea</taxon>
        <taxon>Crambidae</taxon>
        <taxon>Pyraustinae</taxon>
        <taxon>Loxostege</taxon>
    </lineage>
</organism>
<sequence length="149" mass="17630">MIPERANIEYYDPNFVEDIIFNVRRYGRKSGYYVNIEATIKQPWGDDVSFHVVLYEYLHNEYKRTFVEFHFEHLCKMLKSDPYIGKAALNAGLKSCPLQPNRYVLPNMSIPFEHFPYIWPFEKAKGEGNFLCNKNVIANGTLFMRFTKN</sequence>
<proteinExistence type="predicted"/>
<comment type="caution">
    <text evidence="1">The sequence shown here is derived from an EMBL/GenBank/DDBJ whole genome shotgun (WGS) entry which is preliminary data.</text>
</comment>
<protein>
    <submittedName>
        <fullName evidence="1">Uncharacterized protein</fullName>
    </submittedName>
</protein>
<evidence type="ECO:0000313" key="2">
    <source>
        <dbReference type="Proteomes" id="UP001549921"/>
    </source>
</evidence>
<dbReference type="EMBL" id="JBEDNZ010000015">
    <property type="protein sequence ID" value="KAL0829398.1"/>
    <property type="molecule type" value="Genomic_DNA"/>
</dbReference>